<reference evidence="2" key="1">
    <citation type="submission" date="2017-01" db="EMBL/GenBank/DDBJ databases">
        <authorList>
            <person name="Varghese N."/>
            <person name="Submissions S."/>
        </authorList>
    </citation>
    <scope>NUCLEOTIDE SEQUENCE [LARGE SCALE GENOMIC DNA]</scope>
    <source>
        <strain evidence="2">ATCC 51758</strain>
    </source>
</reference>
<accession>A0A1N6PSY2</accession>
<organism evidence="1 2">
    <name type="scientific">Aromatoleum tolulyticum</name>
    <dbReference type="NCBI Taxonomy" id="34027"/>
    <lineage>
        <taxon>Bacteria</taxon>
        <taxon>Pseudomonadati</taxon>
        <taxon>Pseudomonadota</taxon>
        <taxon>Betaproteobacteria</taxon>
        <taxon>Rhodocyclales</taxon>
        <taxon>Rhodocyclaceae</taxon>
        <taxon>Aromatoleum</taxon>
    </lineage>
</organism>
<dbReference type="EMBL" id="FTMD01000002">
    <property type="protein sequence ID" value="SIQ07444.1"/>
    <property type="molecule type" value="Genomic_DNA"/>
</dbReference>
<evidence type="ECO:0000313" key="1">
    <source>
        <dbReference type="EMBL" id="SIQ07444.1"/>
    </source>
</evidence>
<name>A0A1N6PSY2_9RHOO</name>
<dbReference type="AlphaFoldDB" id="A0A1N6PSY2"/>
<proteinExistence type="predicted"/>
<evidence type="ECO:0000313" key="2">
    <source>
        <dbReference type="Proteomes" id="UP000186819"/>
    </source>
</evidence>
<protein>
    <submittedName>
        <fullName evidence="1">Uncharacterized protein</fullName>
    </submittedName>
</protein>
<dbReference type="RefSeq" id="WP_076600703.1">
    <property type="nucleotide sequence ID" value="NZ_FTMD01000002.1"/>
</dbReference>
<dbReference type="Proteomes" id="UP000186819">
    <property type="component" value="Unassembled WGS sequence"/>
</dbReference>
<dbReference type="OrthoDB" id="5295681at2"/>
<gene>
    <name evidence="1" type="ORF">SAMN05421829_102185</name>
</gene>
<sequence length="169" mass="18562">MGVVFAKTANGQDEISSRAGGLSPRVRRVLILVDGRKTVTELRELVAADDLTHTLGALEELGLIEVRKADSAGGGGDEPAGALPSITAFRELPANRQPKELEMARNFMINTLKNFCSLYGPISLMSNINAASSHEELRELYPEWYRLIVDSRSGRRSAENLRKDLLKVL</sequence>
<keyword evidence="2" id="KW-1185">Reference proteome</keyword>